<comment type="caution">
    <text evidence="3">The sequence shown here is derived from an EMBL/GenBank/DDBJ whole genome shotgun (WGS) entry which is preliminary data.</text>
</comment>
<reference evidence="3" key="2">
    <citation type="journal article" date="2023" name="IMA Fungus">
        <title>Comparative genomic study of the Penicillium genus elucidates a diverse pangenome and 15 lateral gene transfer events.</title>
        <authorList>
            <person name="Petersen C."/>
            <person name="Sorensen T."/>
            <person name="Nielsen M.R."/>
            <person name="Sondergaard T.E."/>
            <person name="Sorensen J.L."/>
            <person name="Fitzpatrick D.A."/>
            <person name="Frisvad J.C."/>
            <person name="Nielsen K.L."/>
        </authorList>
    </citation>
    <scope>NUCLEOTIDE SEQUENCE</scope>
    <source>
        <strain evidence="3">IBT 29495</strain>
    </source>
</reference>
<evidence type="ECO:0000256" key="1">
    <source>
        <dbReference type="ARBA" id="ARBA00022737"/>
    </source>
</evidence>
<evidence type="ECO:0000313" key="3">
    <source>
        <dbReference type="EMBL" id="KAJ5493612.1"/>
    </source>
</evidence>
<accession>A0A9X0C0I3</accession>
<dbReference type="AlphaFoldDB" id="A0A9X0C0I3"/>
<proteinExistence type="predicted"/>
<evidence type="ECO:0008006" key="5">
    <source>
        <dbReference type="Google" id="ProtNLM"/>
    </source>
</evidence>
<dbReference type="InterPro" id="IPR036770">
    <property type="entry name" value="Ankyrin_rpt-contain_sf"/>
</dbReference>
<keyword evidence="1" id="KW-0677">Repeat</keyword>
<evidence type="ECO:0000313" key="4">
    <source>
        <dbReference type="Proteomes" id="UP001149954"/>
    </source>
</evidence>
<dbReference type="SUPFAM" id="SSF48403">
    <property type="entry name" value="Ankyrin repeat"/>
    <property type="match status" value="1"/>
</dbReference>
<dbReference type="Gene3D" id="1.25.40.20">
    <property type="entry name" value="Ankyrin repeat-containing domain"/>
    <property type="match status" value="1"/>
</dbReference>
<keyword evidence="2" id="KW-0040">ANK repeat</keyword>
<gene>
    <name evidence="3" type="ORF">N7463_009699</name>
</gene>
<organism evidence="3 4">
    <name type="scientific">Penicillium fimorum</name>
    <dbReference type="NCBI Taxonomy" id="1882269"/>
    <lineage>
        <taxon>Eukaryota</taxon>
        <taxon>Fungi</taxon>
        <taxon>Dikarya</taxon>
        <taxon>Ascomycota</taxon>
        <taxon>Pezizomycotina</taxon>
        <taxon>Eurotiomycetes</taxon>
        <taxon>Eurotiomycetidae</taxon>
        <taxon>Eurotiales</taxon>
        <taxon>Aspergillaceae</taxon>
        <taxon>Penicillium</taxon>
    </lineage>
</organism>
<keyword evidence="4" id="KW-1185">Reference proteome</keyword>
<dbReference type="PANTHER" id="PTHR24198:SF165">
    <property type="entry name" value="ANKYRIN REPEAT-CONTAINING PROTEIN-RELATED"/>
    <property type="match status" value="1"/>
</dbReference>
<reference evidence="3" key="1">
    <citation type="submission" date="2022-12" db="EMBL/GenBank/DDBJ databases">
        <authorList>
            <person name="Petersen C."/>
        </authorList>
    </citation>
    <scope>NUCLEOTIDE SEQUENCE</scope>
    <source>
        <strain evidence="3">IBT 29495</strain>
    </source>
</reference>
<dbReference type="Proteomes" id="UP001149954">
    <property type="component" value="Unassembled WGS sequence"/>
</dbReference>
<dbReference type="InterPro" id="IPR002110">
    <property type="entry name" value="Ankyrin_rpt"/>
</dbReference>
<evidence type="ECO:0000256" key="2">
    <source>
        <dbReference type="ARBA" id="ARBA00023043"/>
    </source>
</evidence>
<name>A0A9X0C0I3_9EURO</name>
<dbReference type="EMBL" id="JAPWDS010000006">
    <property type="protein sequence ID" value="KAJ5493612.1"/>
    <property type="molecule type" value="Genomic_DNA"/>
</dbReference>
<dbReference type="OrthoDB" id="539213at2759"/>
<sequence>MDPLALTANIGAVIGLLDAVCRLGKETHRVVSAIKHAPEEIKRLSMELEEIDFLLLNIHQYCQRYQRQHPIMVAESNSAISHLFTILQKLRLEYELTTEIVERNTDTPHAGRRQRLRSMGNKVKLVLAGELKATFKKLSRYKAQLSINLQVLAGFNDLAVHDSIRELSHALLPVKLGTKKKSATVKEDKHLLSEKASFQDYHRSSKYAQHQDSTSLEPPPGWVLNEGSLDRATLPLMLLKPKIQEVLSLLTLYNPGQAQLSNQDTNWIQQELESLLVLCHETAAVTLKMPSSTVKSGASHTMATKEYPKTISQYRAEKAHLVGKTCEIATTKFLARESPAGNVSVRIQCIKNPDSGHTTVSDIMLLLTPNPAIHTNGFVISLARLDQKLQQLPIHRSISMYTVVDPDSPIFECIESNNIDHLQQLLESKKVTPDMRNTDNESLLSVAARHLRLEICELLINEGADPSHCCWDGTNAIYAVRNAFWYRAMVYDVPKSTLNQLLRLFVRAGCDINSVALGGNPLHFTVSNTLPGSAMIDEEEISCLVNLLICLGCDIEHESSDGLTPLLYNACIPGWNGVTVLKELLQWGANPHAKTHLGEGPLHLAIAYSIPGTVHGDMGFRCLQARLGLLLKAGCDPNLQDQNGHTVSDFALSSPRTWFQWCLAMEKNQVLPIEDIIRKEDNSGGYDAALSSHERSFDDCHNNEGLDSDWESCSDSDGGSDKDETNSSYDFPLNFCFDYNHPFLSWGGFFPWSISPSCWDCGLPVRLQDISRKKWQALNIFQTLRS</sequence>
<dbReference type="SMART" id="SM00248">
    <property type="entry name" value="ANK"/>
    <property type="match status" value="4"/>
</dbReference>
<protein>
    <recommendedName>
        <fullName evidence="5">Ankyrin repeat protein</fullName>
    </recommendedName>
</protein>
<dbReference type="PANTHER" id="PTHR24198">
    <property type="entry name" value="ANKYRIN REPEAT AND PROTEIN KINASE DOMAIN-CONTAINING PROTEIN"/>
    <property type="match status" value="1"/>
</dbReference>